<dbReference type="InterPro" id="IPR004826">
    <property type="entry name" value="bZIP_Maf"/>
</dbReference>
<dbReference type="AlphaFoldDB" id="A0AAV7J7Y8"/>
<dbReference type="Pfam" id="PF03131">
    <property type="entry name" value="bZIP_Maf"/>
    <property type="match status" value="1"/>
</dbReference>
<dbReference type="GO" id="GO:0003677">
    <property type="term" value="F:DNA binding"/>
    <property type="evidence" value="ECO:0007669"/>
    <property type="project" value="UniProtKB-KW"/>
</dbReference>
<accession>A0AAV7J7Y8</accession>
<dbReference type="Proteomes" id="UP001165289">
    <property type="component" value="Unassembled WGS sequence"/>
</dbReference>
<keyword evidence="6" id="KW-1185">Reference proteome</keyword>
<evidence type="ECO:0000256" key="3">
    <source>
        <dbReference type="ARBA" id="ARBA00023163"/>
    </source>
</evidence>
<evidence type="ECO:0000256" key="1">
    <source>
        <dbReference type="ARBA" id="ARBA00023015"/>
    </source>
</evidence>
<proteinExistence type="predicted"/>
<comment type="caution">
    <text evidence="5">The sequence shown here is derived from an EMBL/GenBank/DDBJ whole genome shotgun (WGS) entry which is preliminary data.</text>
</comment>
<evidence type="ECO:0000256" key="2">
    <source>
        <dbReference type="ARBA" id="ARBA00023125"/>
    </source>
</evidence>
<feature type="domain" description="Basic leucine zipper" evidence="4">
    <location>
        <begin position="27"/>
        <end position="113"/>
    </location>
</feature>
<protein>
    <recommendedName>
        <fullName evidence="4">Basic leucine zipper domain-containing protein</fullName>
    </recommendedName>
</protein>
<sequence length="171" mass="19832">MSVSSEYSSSTIDDMDYTAEQKAIYGFTDDDLAPYTVAGLRKDAKKKGLSNDEIKKVIKQRRRVKVRKYSKNFRAREQQQMADMEVEIRVLHLRKQKLIDEKTKLITESAKFKKMVQSQPIVAYPQLQHTFLPISNFLTPKTEPIDPSEIKRNISSPSYTFFPSQTDNFTL</sequence>
<evidence type="ECO:0000259" key="4">
    <source>
        <dbReference type="Pfam" id="PF03131"/>
    </source>
</evidence>
<dbReference type="EMBL" id="JAKMXF010000365">
    <property type="protein sequence ID" value="KAI6645697.1"/>
    <property type="molecule type" value="Genomic_DNA"/>
</dbReference>
<evidence type="ECO:0000313" key="6">
    <source>
        <dbReference type="Proteomes" id="UP001165289"/>
    </source>
</evidence>
<dbReference type="GO" id="GO:0006355">
    <property type="term" value="P:regulation of DNA-templated transcription"/>
    <property type="evidence" value="ECO:0007669"/>
    <property type="project" value="InterPro"/>
</dbReference>
<name>A0AAV7J7Y8_9METZ</name>
<keyword evidence="3" id="KW-0804">Transcription</keyword>
<gene>
    <name evidence="5" type="ORF">LOD99_12960</name>
</gene>
<reference evidence="5 6" key="1">
    <citation type="journal article" date="2023" name="BMC Biol.">
        <title>The compact genome of the sponge Oopsacas minuta (Hexactinellida) is lacking key metazoan core genes.</title>
        <authorList>
            <person name="Santini S."/>
            <person name="Schenkelaars Q."/>
            <person name="Jourda C."/>
            <person name="Duchesne M."/>
            <person name="Belahbib H."/>
            <person name="Rocher C."/>
            <person name="Selva M."/>
            <person name="Riesgo A."/>
            <person name="Vervoort M."/>
            <person name="Leys S.P."/>
            <person name="Kodjabachian L."/>
            <person name="Le Bivic A."/>
            <person name="Borchiellini C."/>
            <person name="Claverie J.M."/>
            <person name="Renard E."/>
        </authorList>
    </citation>
    <scope>NUCLEOTIDE SEQUENCE [LARGE SCALE GENOMIC DNA]</scope>
    <source>
        <strain evidence="5">SPO-2</strain>
    </source>
</reference>
<organism evidence="5 6">
    <name type="scientific">Oopsacas minuta</name>
    <dbReference type="NCBI Taxonomy" id="111878"/>
    <lineage>
        <taxon>Eukaryota</taxon>
        <taxon>Metazoa</taxon>
        <taxon>Porifera</taxon>
        <taxon>Hexactinellida</taxon>
        <taxon>Hexasterophora</taxon>
        <taxon>Lyssacinosida</taxon>
        <taxon>Leucopsacidae</taxon>
        <taxon>Oopsacas</taxon>
    </lineage>
</organism>
<dbReference type="Gene3D" id="1.20.5.170">
    <property type="match status" value="1"/>
</dbReference>
<keyword evidence="1" id="KW-0805">Transcription regulation</keyword>
<dbReference type="CDD" id="cd14686">
    <property type="entry name" value="bZIP"/>
    <property type="match status" value="1"/>
</dbReference>
<keyword evidence="2" id="KW-0238">DNA-binding</keyword>
<evidence type="ECO:0000313" key="5">
    <source>
        <dbReference type="EMBL" id="KAI6645697.1"/>
    </source>
</evidence>